<dbReference type="Pfam" id="PF01822">
    <property type="entry name" value="WSC"/>
    <property type="match status" value="1"/>
</dbReference>
<dbReference type="GeneID" id="70189249"/>
<keyword evidence="9" id="KW-1185">Reference proteome</keyword>
<keyword evidence="5" id="KW-0732">Signal</keyword>
<organism evidence="8 9">
    <name type="scientific">Microdochium trichocladiopsis</name>
    <dbReference type="NCBI Taxonomy" id="1682393"/>
    <lineage>
        <taxon>Eukaryota</taxon>
        <taxon>Fungi</taxon>
        <taxon>Dikarya</taxon>
        <taxon>Ascomycota</taxon>
        <taxon>Pezizomycotina</taxon>
        <taxon>Sordariomycetes</taxon>
        <taxon>Xylariomycetidae</taxon>
        <taxon>Xylariales</taxon>
        <taxon>Microdochiaceae</taxon>
        <taxon>Microdochium</taxon>
    </lineage>
</organism>
<dbReference type="InterPro" id="IPR011050">
    <property type="entry name" value="Pectin_lyase_fold/virulence"/>
</dbReference>
<dbReference type="RefSeq" id="XP_046006125.1">
    <property type="nucleotide sequence ID" value="XM_046159703.1"/>
</dbReference>
<dbReference type="CDD" id="cd23668">
    <property type="entry name" value="GH55_beta13glucanase-like"/>
    <property type="match status" value="1"/>
</dbReference>
<evidence type="ECO:0000256" key="2">
    <source>
        <dbReference type="ARBA" id="ARBA00023026"/>
    </source>
</evidence>
<feature type="chain" id="PRO_5040363981" evidence="5">
    <location>
        <begin position="27"/>
        <end position="1661"/>
    </location>
</feature>
<feature type="region of interest" description="Disordered" evidence="4">
    <location>
        <begin position="487"/>
        <end position="509"/>
    </location>
</feature>
<proteinExistence type="inferred from homology"/>
<feature type="domain" description="LysM" evidence="7">
    <location>
        <begin position="1366"/>
        <end position="1416"/>
    </location>
</feature>
<dbReference type="OrthoDB" id="4726963at2759"/>
<evidence type="ECO:0000313" key="8">
    <source>
        <dbReference type="EMBL" id="KAH7016501.1"/>
    </source>
</evidence>
<dbReference type="PANTHER" id="PTHR34997:SF16">
    <property type="entry name" value="LYSM DOMAIN-CONTAINING PROTEIN"/>
    <property type="match status" value="1"/>
</dbReference>
<evidence type="ECO:0000256" key="4">
    <source>
        <dbReference type="SAM" id="MobiDB-lite"/>
    </source>
</evidence>
<dbReference type="GO" id="GO:0016829">
    <property type="term" value="F:lyase activity"/>
    <property type="evidence" value="ECO:0007669"/>
    <property type="project" value="UniProtKB-KW"/>
</dbReference>
<comment type="caution">
    <text evidence="8">The sequence shown here is derived from an EMBL/GenBank/DDBJ whole genome shotgun (WGS) entry which is preliminary data.</text>
</comment>
<evidence type="ECO:0000259" key="6">
    <source>
        <dbReference type="PROSITE" id="PS51212"/>
    </source>
</evidence>
<sequence>MVSAMKPLVVCLTLFFSTPNIGAVAALHNHHQHHAIHNSYHIHARQSNITTNGTASNATGAGSVEDLVSRAQAVLRDVNGQILRSPLTIRYRRPNKAEVQGQTQPAPPLDIVSNTTTLWARHGTKRALNGTTSDVGTYTIPDNIAEAAKLVAKIASTALGTGVLDLGDELRQKWQGSKNDTATPGQAIQTDNGLWTFVGADGDEIIEPGSAAGDPSDNITKRQAAKPVFWMETISQNGRAPFAPEGYKVWRNVMDYGAKGDGTTDDTEAFNRAISDGERCKTPRCAGVTTRPATVYVPSGMYLISSPIVHFPNTELLGNPLDRPVIAGSSSFVGLGVITSSAYTTRNAEWYIGGGGSGSNSHRSIRNLVIDLRGVPHEAHMAGIHWQAAHASSVENVDIYMGDRASHPNTTHVGIYVENGVGGFLGDLVLVGGQYGIALGNQQAVTYSGIIISGARTAIAVLGGETLSSTMLDVVISGCQIGVAIHPEGNGTSSNSPSTDEDADGDLRGTESFSITDMRVLDTVIGITVNEARLRSRGHGIMLYNTGFANVEHFVQDSTSHRDILAGGASSGRLEIERYDIGHMLDGHDLFASAWPSNEASAAPVRNASLVSSTATTSGLPQGPQYTRHRPSYGDLGGYQVLDAREHGAHGDGETRDDLVLNAILRTAANLSAVVYLPYGVYRLEDTLRMPVGTRLVGQAWPQLMAAGARFNNQTATQPAVRVGEPGEQGIVELQGLTLTSEGPAAGAVLLEWNVHQGGQGSAGLWDLHVRVGGSRGTRLDAQRCLAGPGASAAECAGAALMVHVTAEASAYMENVWLWAADADADADADSAGAAPALDVGAGRGLLVESRRGPTWLYGLAVAHAALYQVQLVEARNVVVAGLRTITPPSQPVPAPPGLFANSYFAQDPAYGESACGGGGGGGGGTCAMAAGLRVVGSSGLHVVGAGLYSLGNTAEHMHDAGCADDLQDTLLLLEQQLPDDAVWILGLSIAGAKQSLPSGLTRRADGGDTVAFAGYKLYTEEQVASLAMPVGCKRSLAATVFCHDYTADFVKVAYRNSPGNKTVTDAVCAPSCLEAVQTWVRNVERFCPRLQWPSGLPGAAKGRYVWAGLNETCSLDAATGRYCNDVIDAFTVKANYDKMPRNELCQPCYTGRLRLMQSTPYSAFGTSAWYGQAAAYVNKQCAQRIPTTAQPPVATPLPTPPPFCASGVWITSATGDTCDSLALVHNVSSASLFSGNPNITACAEIATGKRLCVPPKCNVHNVKDDESCLLIEALNLLRLGSIKAYNPWIDRFCSNLQTSRRILGSVICLSSPGGSFTPGTPSNTSVGVPGIGTGNGDGGVYDKVAPVPAGVAGVAPGTLTSSCGAWAVVAPANDTCAAICRRSGITVDLLRRLNPAIPQDRDCTASLSPNVAYCVGQYSPPLMVPPGALHFTDSGCWRVPATAVSASSLAVSTAVSVAGNATLSPPDCVQYCAAHGLGPNLGNMAALLGGHTCLCAEHLEPDAERVLDDTFCATPCSGYAQEYPQCGGAAAGAAGVAVKVYSYGDEEGFRPYLNRASVPHGCYLDGEGHNLGDVEWFTLAGMTLDECHRGCLPRYRYFGVANGTDCYCGNGLGNGTRLADDQTRCNVPCPGDSSQICGSPGRLSVYGLSNTPPKPLAPLE</sequence>
<evidence type="ECO:0000259" key="7">
    <source>
        <dbReference type="PROSITE" id="PS51782"/>
    </source>
</evidence>
<dbReference type="PROSITE" id="PS51782">
    <property type="entry name" value="LYSM"/>
    <property type="match status" value="2"/>
</dbReference>
<dbReference type="PROSITE" id="PS51212">
    <property type="entry name" value="WSC"/>
    <property type="match status" value="2"/>
</dbReference>
<dbReference type="Gene3D" id="2.160.20.10">
    <property type="entry name" value="Single-stranded right-handed beta-helix, Pectin lyase-like"/>
    <property type="match status" value="2"/>
</dbReference>
<comment type="similarity">
    <text evidence="3">Belongs to the secreted LysM effector family.</text>
</comment>
<dbReference type="PANTHER" id="PTHR34997">
    <property type="entry name" value="AM15"/>
    <property type="match status" value="1"/>
</dbReference>
<dbReference type="CDD" id="cd00118">
    <property type="entry name" value="LysM"/>
    <property type="match status" value="1"/>
</dbReference>
<feature type="signal peptide" evidence="5">
    <location>
        <begin position="1"/>
        <end position="26"/>
    </location>
</feature>
<dbReference type="InterPro" id="IPR002889">
    <property type="entry name" value="WSC_carb-bd"/>
</dbReference>
<reference evidence="8" key="1">
    <citation type="journal article" date="2021" name="Nat. Commun.">
        <title>Genetic determinants of endophytism in the Arabidopsis root mycobiome.</title>
        <authorList>
            <person name="Mesny F."/>
            <person name="Miyauchi S."/>
            <person name="Thiergart T."/>
            <person name="Pickel B."/>
            <person name="Atanasova L."/>
            <person name="Karlsson M."/>
            <person name="Huettel B."/>
            <person name="Barry K.W."/>
            <person name="Haridas S."/>
            <person name="Chen C."/>
            <person name="Bauer D."/>
            <person name="Andreopoulos W."/>
            <person name="Pangilinan J."/>
            <person name="LaButti K."/>
            <person name="Riley R."/>
            <person name="Lipzen A."/>
            <person name="Clum A."/>
            <person name="Drula E."/>
            <person name="Henrissat B."/>
            <person name="Kohler A."/>
            <person name="Grigoriev I.V."/>
            <person name="Martin F.M."/>
            <person name="Hacquard S."/>
        </authorList>
    </citation>
    <scope>NUCLEOTIDE SEQUENCE</scope>
    <source>
        <strain evidence="8">MPI-CAGE-CH-0230</strain>
    </source>
</reference>
<name>A0A9P8XTK3_9PEZI</name>
<feature type="domain" description="WSC" evidence="6">
    <location>
        <begin position="1431"/>
        <end position="1545"/>
    </location>
</feature>
<dbReference type="Gene3D" id="3.10.350.10">
    <property type="entry name" value="LysM domain"/>
    <property type="match status" value="3"/>
</dbReference>
<dbReference type="GO" id="GO:0008061">
    <property type="term" value="F:chitin binding"/>
    <property type="evidence" value="ECO:0007669"/>
    <property type="project" value="UniProtKB-KW"/>
</dbReference>
<dbReference type="Pfam" id="PF12708">
    <property type="entry name" value="Pect-lyase_RHGA_epim"/>
    <property type="match status" value="2"/>
</dbReference>
<feature type="domain" description="LysM" evidence="7">
    <location>
        <begin position="1209"/>
        <end position="1254"/>
    </location>
</feature>
<dbReference type="EMBL" id="JAGTJQ010000012">
    <property type="protein sequence ID" value="KAH7016501.1"/>
    <property type="molecule type" value="Genomic_DNA"/>
</dbReference>
<dbReference type="InterPro" id="IPR018392">
    <property type="entry name" value="LysM"/>
</dbReference>
<gene>
    <name evidence="8" type="ORF">B0I36DRAFT_369022</name>
</gene>
<dbReference type="SMART" id="SM00321">
    <property type="entry name" value="WSC"/>
    <property type="match status" value="2"/>
</dbReference>
<dbReference type="SUPFAM" id="SSF51126">
    <property type="entry name" value="Pectin lyase-like"/>
    <property type="match status" value="2"/>
</dbReference>
<protein>
    <submittedName>
        <fullName evidence="8">Pectate lyase superfamily protein-domain-containing protein</fullName>
    </submittedName>
</protein>
<keyword evidence="8" id="KW-0456">Lyase</keyword>
<dbReference type="Proteomes" id="UP000756346">
    <property type="component" value="Unassembled WGS sequence"/>
</dbReference>
<dbReference type="InterPro" id="IPR024535">
    <property type="entry name" value="RHGA/B-epi-like_pectate_lyase"/>
</dbReference>
<evidence type="ECO:0000256" key="5">
    <source>
        <dbReference type="SAM" id="SignalP"/>
    </source>
</evidence>
<dbReference type="InterPro" id="IPR052210">
    <property type="entry name" value="LysM1-like"/>
</dbReference>
<feature type="domain" description="WSC" evidence="6">
    <location>
        <begin position="1557"/>
        <end position="1650"/>
    </location>
</feature>
<accession>A0A9P8XTK3</accession>
<evidence type="ECO:0000256" key="1">
    <source>
        <dbReference type="ARBA" id="ARBA00022669"/>
    </source>
</evidence>
<dbReference type="Pfam" id="PF01476">
    <property type="entry name" value="LysM"/>
    <property type="match status" value="2"/>
</dbReference>
<evidence type="ECO:0000256" key="3">
    <source>
        <dbReference type="ARBA" id="ARBA00044955"/>
    </source>
</evidence>
<keyword evidence="2" id="KW-0843">Virulence</keyword>
<keyword evidence="1" id="KW-0147">Chitin-binding</keyword>
<dbReference type="InterPro" id="IPR036779">
    <property type="entry name" value="LysM_dom_sf"/>
</dbReference>
<dbReference type="InterPro" id="IPR012334">
    <property type="entry name" value="Pectin_lyas_fold"/>
</dbReference>
<evidence type="ECO:0000313" key="9">
    <source>
        <dbReference type="Proteomes" id="UP000756346"/>
    </source>
</evidence>